<dbReference type="Pfam" id="PF01656">
    <property type="entry name" value="CbiA"/>
    <property type="match status" value="1"/>
</dbReference>
<dbReference type="NCBIfam" id="NF002204">
    <property type="entry name" value="PRK01077.1"/>
    <property type="match status" value="1"/>
</dbReference>
<evidence type="ECO:0000256" key="4">
    <source>
        <dbReference type="ARBA" id="ARBA00022840"/>
    </source>
</evidence>
<gene>
    <name evidence="10" type="primary">cobB</name>
    <name evidence="7" type="synonym">cbiA</name>
    <name evidence="10" type="ORF">BRLA_c011970</name>
</gene>
<dbReference type="EC" id="6.3.5.11" evidence="7"/>
<dbReference type="eggNOG" id="COG1797">
    <property type="taxonomic scope" value="Bacteria"/>
</dbReference>
<dbReference type="CDD" id="cd03130">
    <property type="entry name" value="GATase1_CobB"/>
    <property type="match status" value="1"/>
</dbReference>
<dbReference type="InterPro" id="IPR004484">
    <property type="entry name" value="CbiA/CobB_synth"/>
</dbReference>
<dbReference type="PANTHER" id="PTHR43873">
    <property type="entry name" value="COBYRINATE A,C-DIAMIDE SYNTHASE"/>
    <property type="match status" value="1"/>
</dbReference>
<dbReference type="SUPFAM" id="SSF52540">
    <property type="entry name" value="P-loop containing nucleoside triphosphate hydrolases"/>
    <property type="match status" value="1"/>
</dbReference>
<protein>
    <recommendedName>
        <fullName evidence="7">Cobyrinate a,c-diamide synthase</fullName>
        <ecNumber evidence="7">6.3.5.11</ecNumber>
    </recommendedName>
    <alternativeName>
        <fullName evidence="7">Cobyrinic acid a,c-diamide synthetase</fullName>
    </alternativeName>
</protein>
<evidence type="ECO:0000259" key="9">
    <source>
        <dbReference type="Pfam" id="PF07685"/>
    </source>
</evidence>
<evidence type="ECO:0000259" key="8">
    <source>
        <dbReference type="Pfam" id="PF01656"/>
    </source>
</evidence>
<dbReference type="InterPro" id="IPR002586">
    <property type="entry name" value="CobQ/CobB/MinD/ParA_Nub-bd_dom"/>
</dbReference>
<comment type="similarity">
    <text evidence="7">Belongs to the CobB/CbiA family.</text>
</comment>
<dbReference type="InterPro" id="IPR029062">
    <property type="entry name" value="Class_I_gatase-like"/>
</dbReference>
<feature type="domain" description="CobQ/CobB/MinD/ParA nucleotide binding" evidence="8">
    <location>
        <begin position="13"/>
        <end position="199"/>
    </location>
</feature>
<evidence type="ECO:0000256" key="7">
    <source>
        <dbReference type="HAMAP-Rule" id="MF_00027"/>
    </source>
</evidence>
<organism evidence="10 11">
    <name type="scientific">Brevibacillus laterosporus LMG 15441</name>
    <dbReference type="NCBI Taxonomy" id="1042163"/>
    <lineage>
        <taxon>Bacteria</taxon>
        <taxon>Bacillati</taxon>
        <taxon>Bacillota</taxon>
        <taxon>Bacilli</taxon>
        <taxon>Bacillales</taxon>
        <taxon>Paenibacillaceae</taxon>
        <taxon>Brevibacillus</taxon>
    </lineage>
</organism>
<dbReference type="HOGENOM" id="CLU_022752_2_0_9"/>
<evidence type="ECO:0000256" key="5">
    <source>
        <dbReference type="ARBA" id="ARBA00022842"/>
    </source>
</evidence>
<dbReference type="InterPro" id="IPR027417">
    <property type="entry name" value="P-loop_NTPase"/>
</dbReference>
<dbReference type="KEGG" id="blr:BRLA_c011970"/>
<comment type="domain">
    <text evidence="7">Comprises of two domains. The C-terminal domain contains the binding site for glutamine and catalyzes the hydrolysis of this substrate to glutamate and ammonia. The N-terminal domain is anticipated to bind ATP and cobyrinate and catalyzes the ultimate synthesis of the diamide product. The ammonia produced via the glutaminase domain is probably translocated to the adjacent domain via a molecular tunnel, where it reacts with an activated intermediate.</text>
</comment>
<dbReference type="PANTHER" id="PTHR43873:SF1">
    <property type="entry name" value="COBYRINATE A,C-DIAMIDE SYNTHASE"/>
    <property type="match status" value="1"/>
</dbReference>
<comment type="miscellaneous">
    <text evidence="7">The a and c carboxylates of cobyrinate are activated for nucleophilic attack via formation of a phosphorylated intermediate by ATP. CbiA catalyzes first the amidation of the c-carboxylate, and then that of the a-carboxylate.</text>
</comment>
<evidence type="ECO:0000256" key="2">
    <source>
        <dbReference type="ARBA" id="ARBA00022598"/>
    </source>
</evidence>
<dbReference type="HAMAP" id="MF_00027">
    <property type="entry name" value="CobB_CbiA"/>
    <property type="match status" value="1"/>
</dbReference>
<feature type="site" description="Increases nucleophilicity of active site Cys" evidence="7">
    <location>
        <position position="446"/>
    </location>
</feature>
<dbReference type="CDD" id="cd05388">
    <property type="entry name" value="CobB_N"/>
    <property type="match status" value="1"/>
</dbReference>
<dbReference type="EMBL" id="CP007806">
    <property type="protein sequence ID" value="AIG25537.1"/>
    <property type="molecule type" value="Genomic_DNA"/>
</dbReference>
<keyword evidence="4 7" id="KW-0067">ATP-binding</keyword>
<feature type="domain" description="CobB/CobQ-like glutamine amidotransferase" evidence="9">
    <location>
        <begin position="263"/>
        <end position="452"/>
    </location>
</feature>
<evidence type="ECO:0000256" key="6">
    <source>
        <dbReference type="ARBA" id="ARBA00022962"/>
    </source>
</evidence>
<comment type="function">
    <text evidence="7">Catalyzes the ATP-dependent amidation of the two carboxylate groups at positions a and c of cobyrinate, using either L-glutamine or ammonia as the nitrogen source.</text>
</comment>
<comment type="cofactor">
    <cofactor evidence="1 7">
        <name>Mg(2+)</name>
        <dbReference type="ChEBI" id="CHEBI:18420"/>
    </cofactor>
</comment>
<evidence type="ECO:0000256" key="1">
    <source>
        <dbReference type="ARBA" id="ARBA00001946"/>
    </source>
</evidence>
<dbReference type="GO" id="GO:0005524">
    <property type="term" value="F:ATP binding"/>
    <property type="evidence" value="ECO:0007669"/>
    <property type="project" value="UniProtKB-UniRule"/>
</dbReference>
<name>A0A075QYV3_BRELA</name>
<accession>A0A075QYV3</accession>
<keyword evidence="6 7" id="KW-0315">Glutamine amidotransferase</keyword>
<dbReference type="GO" id="GO:0042242">
    <property type="term" value="F:cobyrinic acid a,c-diamide synthase activity"/>
    <property type="evidence" value="ECO:0007669"/>
    <property type="project" value="UniProtKB-UniRule"/>
</dbReference>
<comment type="catalytic activity">
    <reaction evidence="7">
        <text>cob(II)yrinate + 2 L-glutamine + 2 ATP + 2 H2O = cob(II)yrinate a,c diamide + 2 L-glutamate + 2 ADP + 2 phosphate + 2 H(+)</text>
        <dbReference type="Rhea" id="RHEA:26289"/>
        <dbReference type="ChEBI" id="CHEBI:15377"/>
        <dbReference type="ChEBI" id="CHEBI:15378"/>
        <dbReference type="ChEBI" id="CHEBI:29985"/>
        <dbReference type="ChEBI" id="CHEBI:30616"/>
        <dbReference type="ChEBI" id="CHEBI:43474"/>
        <dbReference type="ChEBI" id="CHEBI:58359"/>
        <dbReference type="ChEBI" id="CHEBI:58537"/>
        <dbReference type="ChEBI" id="CHEBI:58894"/>
        <dbReference type="ChEBI" id="CHEBI:456216"/>
        <dbReference type="EC" id="6.3.5.11"/>
    </reaction>
</comment>
<dbReference type="RefSeq" id="WP_003334912.1">
    <property type="nucleotide sequence ID" value="NZ_CP007806.1"/>
</dbReference>
<evidence type="ECO:0000256" key="3">
    <source>
        <dbReference type="ARBA" id="ARBA00022741"/>
    </source>
</evidence>
<evidence type="ECO:0000313" key="10">
    <source>
        <dbReference type="EMBL" id="AIG25537.1"/>
    </source>
</evidence>
<dbReference type="SUPFAM" id="SSF52317">
    <property type="entry name" value="Class I glutamine amidotransferase-like"/>
    <property type="match status" value="1"/>
</dbReference>
<dbReference type="Pfam" id="PF07685">
    <property type="entry name" value="GATase_3"/>
    <property type="match status" value="1"/>
</dbReference>
<dbReference type="Gene3D" id="3.40.50.300">
    <property type="entry name" value="P-loop containing nucleotide triphosphate hydrolases"/>
    <property type="match status" value="1"/>
</dbReference>
<dbReference type="GO" id="GO:0009236">
    <property type="term" value="P:cobalamin biosynthetic process"/>
    <property type="evidence" value="ECO:0007669"/>
    <property type="project" value="UniProtKB-UniRule"/>
</dbReference>
<evidence type="ECO:0000313" key="11">
    <source>
        <dbReference type="Proteomes" id="UP000005850"/>
    </source>
</evidence>
<keyword evidence="3 7" id="KW-0547">Nucleotide-binding</keyword>
<keyword evidence="5 7" id="KW-0460">Magnesium</keyword>
<dbReference type="UniPathway" id="UPA00148">
    <property type="reaction ID" value="UER00231"/>
</dbReference>
<dbReference type="STRING" id="1042163.BRLA_c011970"/>
<dbReference type="InterPro" id="IPR011698">
    <property type="entry name" value="GATase_3"/>
</dbReference>
<keyword evidence="11" id="KW-1185">Reference proteome</keyword>
<comment type="pathway">
    <text evidence="7">Cofactor biosynthesis; adenosylcobalamin biosynthesis; cob(II)yrinate a,c-diamide from sirohydrochlorin (anaerobic route): step 10/10.</text>
</comment>
<reference evidence="10 11" key="1">
    <citation type="journal article" date="2011" name="J. Bacteriol.">
        <title>Genome sequence of Brevibacillus laterosporus LMG 15441, a pathogen of invertebrates.</title>
        <authorList>
            <person name="Djukic M."/>
            <person name="Poehlein A."/>
            <person name="Thurmer A."/>
            <person name="Daniel R."/>
        </authorList>
    </citation>
    <scope>NUCLEOTIDE SEQUENCE [LARGE SCALE GENOMIC DNA]</scope>
    <source>
        <strain evidence="10 11">LMG 15441</strain>
    </source>
</reference>
<dbReference type="Proteomes" id="UP000005850">
    <property type="component" value="Chromosome"/>
</dbReference>
<dbReference type="AlphaFoldDB" id="A0A075QYV3"/>
<sequence length="478" mass="52298">MESKEQTYQCPRIVLGGTSSGAGKTTLSIGLMAALRKRGLQAQGFKVGPDYIDPTYHTAATGRISRNLDTWMMPPQVMHEVFLRGSQSADISLIEGVMGFYDGKDPLSNQGSTAEISLLLQAPVILVLDVKAMARSAAAIVKGFQELEPSVKIVGVIANRCGSANHFKLVKAAVEQMCKVPVIGYLPNDPSLKVPERHLGLIPAIERGEMEPWFDLLAEKIEATVDLDLLLALANGAPALAEPTEKLLAGPSPTSSDLSPVKLAVAKDEAFNFYYQENLELLEAYGAELCYFSPLHGEIPPMDADGLYIGGGFPEEFAERLSQWAKERQTLHGMIEAGLPTFAECGGFMYLCQSITDRAGQQHEMVGAIPYQVEMQQKLAALGYREALAERDSLLLLAGETARGHEFHYSKITEETTENHAYQVKGMRGVKKEGYAKGNLLAGYTHLHFASHPGMIKRWLDSCREYAVHRSAVNKAFH</sequence>
<proteinExistence type="inferred from homology"/>
<dbReference type="PROSITE" id="PS51274">
    <property type="entry name" value="GATASE_COBBQ"/>
    <property type="match status" value="1"/>
</dbReference>
<keyword evidence="7" id="KW-0169">Cobalamin biosynthesis</keyword>
<dbReference type="Gene3D" id="3.40.50.880">
    <property type="match status" value="1"/>
</dbReference>
<dbReference type="NCBIfam" id="TIGR00379">
    <property type="entry name" value="cobB"/>
    <property type="match status" value="1"/>
</dbReference>
<feature type="active site" description="Nucleophile" evidence="7">
    <location>
        <position position="345"/>
    </location>
</feature>
<keyword evidence="2 7" id="KW-0436">Ligase</keyword>